<keyword evidence="5 12" id="KW-0658">Purine biosynthesis</keyword>
<dbReference type="HAMAP" id="MF_01576">
    <property type="entry name" value="THF_DHG_CYH"/>
    <property type="match status" value="1"/>
</dbReference>
<evidence type="ECO:0000259" key="13">
    <source>
        <dbReference type="Pfam" id="PF00763"/>
    </source>
</evidence>
<keyword evidence="7 12" id="KW-0521">NADP</keyword>
<keyword evidence="4 12" id="KW-0028">Amino-acid biosynthesis</keyword>
<evidence type="ECO:0000256" key="10">
    <source>
        <dbReference type="ARBA" id="ARBA00023167"/>
    </source>
</evidence>
<evidence type="ECO:0000256" key="8">
    <source>
        <dbReference type="ARBA" id="ARBA00023002"/>
    </source>
</evidence>
<name>A0A4R1L6I8_9BACT</name>
<proteinExistence type="inferred from homology"/>
<dbReference type="Gene3D" id="3.40.50.720">
    <property type="entry name" value="NAD(P)-binding Rossmann-like Domain"/>
    <property type="match status" value="1"/>
</dbReference>
<dbReference type="EC" id="1.5.1.5" evidence="12"/>
<dbReference type="PRINTS" id="PR00085">
    <property type="entry name" value="THFDHDRGNASE"/>
</dbReference>
<feature type="binding site" evidence="12">
    <location>
        <begin position="172"/>
        <end position="174"/>
    </location>
    <ligand>
        <name>NADP(+)</name>
        <dbReference type="ChEBI" id="CHEBI:58349"/>
    </ligand>
</feature>
<evidence type="ECO:0000256" key="7">
    <source>
        <dbReference type="ARBA" id="ARBA00022857"/>
    </source>
</evidence>
<evidence type="ECO:0000313" key="16">
    <source>
        <dbReference type="Proteomes" id="UP000295210"/>
    </source>
</evidence>
<accession>A0A4R1L6I8</accession>
<keyword evidence="9 12" id="KW-0368">Histidine biosynthesis</keyword>
<evidence type="ECO:0000256" key="5">
    <source>
        <dbReference type="ARBA" id="ARBA00022755"/>
    </source>
</evidence>
<dbReference type="Proteomes" id="UP000295210">
    <property type="component" value="Unassembled WGS sequence"/>
</dbReference>
<dbReference type="UniPathway" id="UPA00193"/>
<dbReference type="FunFam" id="3.40.50.10860:FF:000005">
    <property type="entry name" value="C-1-tetrahydrofolate synthase, cytoplasmic, putative"/>
    <property type="match status" value="1"/>
</dbReference>
<dbReference type="GO" id="GO:0004488">
    <property type="term" value="F:methylenetetrahydrofolate dehydrogenase (NADP+) activity"/>
    <property type="evidence" value="ECO:0007669"/>
    <property type="project" value="UniProtKB-UniRule"/>
</dbReference>
<dbReference type="PANTHER" id="PTHR48099">
    <property type="entry name" value="C-1-TETRAHYDROFOLATE SYNTHASE, CYTOPLASMIC-RELATED"/>
    <property type="match status" value="1"/>
</dbReference>
<dbReference type="InterPro" id="IPR046346">
    <property type="entry name" value="Aminoacid_DH-like_N_sf"/>
</dbReference>
<dbReference type="EMBL" id="SMGK01000003">
    <property type="protein sequence ID" value="TCK72680.1"/>
    <property type="molecule type" value="Genomic_DNA"/>
</dbReference>
<dbReference type="InterPro" id="IPR036291">
    <property type="entry name" value="NAD(P)-bd_dom_sf"/>
</dbReference>
<evidence type="ECO:0000313" key="15">
    <source>
        <dbReference type="EMBL" id="TCK72680.1"/>
    </source>
</evidence>
<dbReference type="SUPFAM" id="SSF53223">
    <property type="entry name" value="Aminoacid dehydrogenase-like, N-terminal domain"/>
    <property type="match status" value="1"/>
</dbReference>
<dbReference type="CDD" id="cd01080">
    <property type="entry name" value="NAD_bind_m-THF_DH_Cyclohyd"/>
    <property type="match status" value="1"/>
</dbReference>
<feature type="domain" description="Tetrahydrofolate dehydrogenase/cyclohydrolase catalytic" evidence="13">
    <location>
        <begin position="13"/>
        <end position="127"/>
    </location>
</feature>
<dbReference type="Pfam" id="PF00763">
    <property type="entry name" value="THF_DHG_CYH"/>
    <property type="match status" value="1"/>
</dbReference>
<organism evidence="15 16">
    <name type="scientific">Acidipila rosea</name>
    <dbReference type="NCBI Taxonomy" id="768535"/>
    <lineage>
        <taxon>Bacteria</taxon>
        <taxon>Pseudomonadati</taxon>
        <taxon>Acidobacteriota</taxon>
        <taxon>Terriglobia</taxon>
        <taxon>Terriglobales</taxon>
        <taxon>Acidobacteriaceae</taxon>
        <taxon>Acidipila</taxon>
    </lineage>
</organism>
<evidence type="ECO:0000256" key="1">
    <source>
        <dbReference type="ARBA" id="ARBA00004777"/>
    </source>
</evidence>
<keyword evidence="11 12" id="KW-0511">Multifunctional enzyme</keyword>
<comment type="catalytic activity">
    <reaction evidence="12">
        <text>(6R)-5,10-methylene-5,6,7,8-tetrahydrofolate + NADP(+) = (6R)-5,10-methenyltetrahydrofolate + NADPH</text>
        <dbReference type="Rhea" id="RHEA:22812"/>
        <dbReference type="ChEBI" id="CHEBI:15636"/>
        <dbReference type="ChEBI" id="CHEBI:57455"/>
        <dbReference type="ChEBI" id="CHEBI:57783"/>
        <dbReference type="ChEBI" id="CHEBI:58349"/>
        <dbReference type="EC" id="1.5.1.5"/>
    </reaction>
</comment>
<keyword evidence="16" id="KW-1185">Reference proteome</keyword>
<dbReference type="OrthoDB" id="9803580at2"/>
<comment type="function">
    <text evidence="12">Catalyzes the oxidation of 5,10-methylenetetrahydrofolate to 5,10-methenyltetrahydrofolate and then the hydrolysis of 5,10-methenyltetrahydrofolate to 10-formyltetrahydrofolate.</text>
</comment>
<dbReference type="InterPro" id="IPR020631">
    <property type="entry name" value="THF_DH/CycHdrlase_NAD-bd_dom"/>
</dbReference>
<keyword evidence="6 12" id="KW-0378">Hydrolase</keyword>
<comment type="pathway">
    <text evidence="1 12">One-carbon metabolism; tetrahydrofolate interconversion.</text>
</comment>
<evidence type="ECO:0000259" key="14">
    <source>
        <dbReference type="Pfam" id="PF02882"/>
    </source>
</evidence>
<comment type="caution">
    <text evidence="12">Lacks conserved residue(s) required for the propagation of feature annotation.</text>
</comment>
<dbReference type="SUPFAM" id="SSF51735">
    <property type="entry name" value="NAD(P)-binding Rossmann-fold domains"/>
    <property type="match status" value="1"/>
</dbReference>
<evidence type="ECO:0000256" key="11">
    <source>
        <dbReference type="ARBA" id="ARBA00023268"/>
    </source>
</evidence>
<evidence type="ECO:0000256" key="6">
    <source>
        <dbReference type="ARBA" id="ARBA00022801"/>
    </source>
</evidence>
<evidence type="ECO:0000256" key="12">
    <source>
        <dbReference type="HAMAP-Rule" id="MF_01576"/>
    </source>
</evidence>
<dbReference type="Gene3D" id="3.40.50.10860">
    <property type="entry name" value="Leucine Dehydrogenase, chain A, domain 1"/>
    <property type="match status" value="1"/>
</dbReference>
<dbReference type="GO" id="GO:0004477">
    <property type="term" value="F:methenyltetrahydrofolate cyclohydrolase activity"/>
    <property type="evidence" value="ECO:0007669"/>
    <property type="project" value="UniProtKB-UniRule"/>
</dbReference>
<dbReference type="AlphaFoldDB" id="A0A4R1L6I8"/>
<feature type="domain" description="Tetrahydrofolate dehydrogenase/cyclohydrolase NAD(P)-binding" evidence="14">
    <location>
        <begin position="146"/>
        <end position="308"/>
    </location>
</feature>
<sequence>MTQTPTIAVPRVLDGNAIAAQIKTEVAAEVVRLEARGIRPGLAAVLVGHVPASEIYVRSKVRTCEELGLYSDLITPPDTVTTEEMLELVATLNAREDIDGILIQLPLPAQVDAKRLLEAVAPEKDVDGFHPVNVGRLQTGQPALAPCTAVGMIEILKRSGVPIAGQNAVILGRSDIVGKPTAVLLLQENATVTICHSRTRDLASFTRNADILVAAIGRPGFVTPEMIKPGATILDVGINRITVREEFDKYFAGDKHREEMFLLKGSTIVGDVHPDTFKLAGAYTPVPGGVGKLTIAMLMANTVRAAKLRRGIVD</sequence>
<dbReference type="FunFam" id="3.40.50.720:FF:000006">
    <property type="entry name" value="Bifunctional protein FolD"/>
    <property type="match status" value="1"/>
</dbReference>
<dbReference type="GO" id="GO:0035999">
    <property type="term" value="P:tetrahydrofolate interconversion"/>
    <property type="evidence" value="ECO:0007669"/>
    <property type="project" value="UniProtKB-UniRule"/>
</dbReference>
<dbReference type="GO" id="GO:0000105">
    <property type="term" value="P:L-histidine biosynthetic process"/>
    <property type="evidence" value="ECO:0007669"/>
    <property type="project" value="UniProtKB-KW"/>
</dbReference>
<dbReference type="EC" id="3.5.4.9" evidence="12"/>
<evidence type="ECO:0000256" key="9">
    <source>
        <dbReference type="ARBA" id="ARBA00023102"/>
    </source>
</evidence>
<keyword evidence="3 12" id="KW-0554">One-carbon metabolism</keyword>
<dbReference type="InterPro" id="IPR000672">
    <property type="entry name" value="THF_DH/CycHdrlase"/>
</dbReference>
<keyword evidence="8 12" id="KW-0560">Oxidoreductase</keyword>
<comment type="catalytic activity">
    <reaction evidence="12">
        <text>(6R)-5,10-methenyltetrahydrofolate + H2O = (6R)-10-formyltetrahydrofolate + H(+)</text>
        <dbReference type="Rhea" id="RHEA:23700"/>
        <dbReference type="ChEBI" id="CHEBI:15377"/>
        <dbReference type="ChEBI" id="CHEBI:15378"/>
        <dbReference type="ChEBI" id="CHEBI:57455"/>
        <dbReference type="ChEBI" id="CHEBI:195366"/>
        <dbReference type="EC" id="3.5.4.9"/>
    </reaction>
</comment>
<dbReference type="PANTHER" id="PTHR48099:SF5">
    <property type="entry name" value="C-1-TETRAHYDROFOLATE SYNTHASE, CYTOPLASMIC"/>
    <property type="match status" value="1"/>
</dbReference>
<evidence type="ECO:0000256" key="3">
    <source>
        <dbReference type="ARBA" id="ARBA00022563"/>
    </source>
</evidence>
<feature type="binding site" evidence="12">
    <location>
        <position position="238"/>
    </location>
    <ligand>
        <name>NADP(+)</name>
        <dbReference type="ChEBI" id="CHEBI:58349"/>
    </ligand>
</feature>
<dbReference type="GO" id="GO:0005829">
    <property type="term" value="C:cytosol"/>
    <property type="evidence" value="ECO:0007669"/>
    <property type="project" value="TreeGrafter"/>
</dbReference>
<evidence type="ECO:0000256" key="4">
    <source>
        <dbReference type="ARBA" id="ARBA00022605"/>
    </source>
</evidence>
<dbReference type="GO" id="GO:0009086">
    <property type="term" value="P:methionine biosynthetic process"/>
    <property type="evidence" value="ECO:0007669"/>
    <property type="project" value="UniProtKB-KW"/>
</dbReference>
<keyword evidence="10 12" id="KW-0486">Methionine biosynthesis</keyword>
<dbReference type="Pfam" id="PF02882">
    <property type="entry name" value="THF_DHG_CYH_C"/>
    <property type="match status" value="1"/>
</dbReference>
<dbReference type="GO" id="GO:0006164">
    <property type="term" value="P:purine nucleotide biosynthetic process"/>
    <property type="evidence" value="ECO:0007669"/>
    <property type="project" value="UniProtKB-KW"/>
</dbReference>
<gene>
    <name evidence="12" type="primary">folD</name>
    <name evidence="15" type="ORF">C7378_2268</name>
</gene>
<dbReference type="InterPro" id="IPR020630">
    <property type="entry name" value="THF_DH/CycHdrlase_cat_dom"/>
</dbReference>
<evidence type="ECO:0000256" key="2">
    <source>
        <dbReference type="ARBA" id="ARBA00011738"/>
    </source>
</evidence>
<protein>
    <recommendedName>
        <fullName evidence="12">Bifunctional protein FolD</fullName>
    </recommendedName>
    <domain>
        <recommendedName>
            <fullName evidence="12">Methylenetetrahydrofolate dehydrogenase</fullName>
            <ecNumber evidence="12">1.5.1.5</ecNumber>
        </recommendedName>
    </domain>
    <domain>
        <recommendedName>
            <fullName evidence="12">Methenyltetrahydrofolate cyclohydrolase</fullName>
            <ecNumber evidence="12">3.5.4.9</ecNumber>
        </recommendedName>
    </domain>
</protein>
<comment type="caution">
    <text evidence="15">The sequence shown here is derived from an EMBL/GenBank/DDBJ whole genome shotgun (WGS) entry which is preliminary data.</text>
</comment>
<dbReference type="RefSeq" id="WP_131996357.1">
    <property type="nucleotide sequence ID" value="NZ_SMGK01000003.1"/>
</dbReference>
<reference evidence="15 16" key="1">
    <citation type="submission" date="2019-03" db="EMBL/GenBank/DDBJ databases">
        <title>Genomic Encyclopedia of Type Strains, Phase IV (KMG-IV): sequencing the most valuable type-strain genomes for metagenomic binning, comparative biology and taxonomic classification.</title>
        <authorList>
            <person name="Goeker M."/>
        </authorList>
    </citation>
    <scope>NUCLEOTIDE SEQUENCE [LARGE SCALE GENOMIC DNA]</scope>
    <source>
        <strain evidence="15 16">DSM 103428</strain>
    </source>
</reference>
<comment type="similarity">
    <text evidence="12">Belongs to the tetrahydrofolate dehydrogenase/cyclohydrolase family.</text>
</comment>
<comment type="subunit">
    <text evidence="2 12">Homodimer.</text>
</comment>